<evidence type="ECO:0000313" key="3">
    <source>
        <dbReference type="Proteomes" id="UP001212803"/>
    </source>
</evidence>
<dbReference type="Proteomes" id="UP001212803">
    <property type="component" value="Chromosome"/>
</dbReference>
<feature type="domain" description="DUF3417" evidence="1">
    <location>
        <begin position="1"/>
        <end position="74"/>
    </location>
</feature>
<protein>
    <submittedName>
        <fullName evidence="2">DUF3417 domain-containing protein</fullName>
    </submittedName>
</protein>
<evidence type="ECO:0000313" key="2">
    <source>
        <dbReference type="EMBL" id="WBL37503.1"/>
    </source>
</evidence>
<accession>A0ABY7MEG7</accession>
<dbReference type="PANTHER" id="PTHR42655:SF1">
    <property type="entry name" value="GLYCOGEN PHOSPHORYLASE"/>
    <property type="match status" value="1"/>
</dbReference>
<organism evidence="2 3">
    <name type="scientific">Tepidiforma flava</name>
    <dbReference type="NCBI Taxonomy" id="3004094"/>
    <lineage>
        <taxon>Bacteria</taxon>
        <taxon>Bacillati</taxon>
        <taxon>Chloroflexota</taxon>
        <taxon>Tepidiformia</taxon>
        <taxon>Tepidiformales</taxon>
        <taxon>Tepidiformaceae</taxon>
        <taxon>Tepidiforma</taxon>
    </lineage>
</organism>
<dbReference type="EMBL" id="CP115149">
    <property type="protein sequence ID" value="WBL37503.1"/>
    <property type="molecule type" value="Genomic_DNA"/>
</dbReference>
<dbReference type="InterPro" id="IPR052182">
    <property type="entry name" value="Glycogen/Maltodextrin_Phosph"/>
</dbReference>
<dbReference type="InterPro" id="IPR024517">
    <property type="entry name" value="Glycogen_phosphorylase_DUF3417"/>
</dbReference>
<dbReference type="PANTHER" id="PTHR42655">
    <property type="entry name" value="GLYCOGEN PHOSPHORYLASE"/>
    <property type="match status" value="1"/>
</dbReference>
<gene>
    <name evidence="2" type="ORF">O0235_01870</name>
</gene>
<name>A0ABY7MEG7_9CHLR</name>
<keyword evidence="3" id="KW-1185">Reference proteome</keyword>
<reference evidence="2 3" key="1">
    <citation type="journal article" date="2023" name="ISME J.">
        <title>Thermophilic Dehalococcoidia with unusual traits shed light on an unexpected past.</title>
        <authorList>
            <person name="Palmer M."/>
            <person name="Covington J.K."/>
            <person name="Zhou E.M."/>
            <person name="Thomas S.C."/>
            <person name="Habib N."/>
            <person name="Seymour C.O."/>
            <person name="Lai D."/>
            <person name="Johnston J."/>
            <person name="Hashimi A."/>
            <person name="Jiao J.Y."/>
            <person name="Muok A.R."/>
            <person name="Liu L."/>
            <person name="Xian W.D."/>
            <person name="Zhi X.Y."/>
            <person name="Li M.M."/>
            <person name="Silva L.P."/>
            <person name="Bowen B.P."/>
            <person name="Louie K."/>
            <person name="Briegel A."/>
            <person name="Pett-Ridge J."/>
            <person name="Weber P.K."/>
            <person name="Tocheva E.I."/>
            <person name="Woyke T."/>
            <person name="Northen T.R."/>
            <person name="Mayali X."/>
            <person name="Li W.J."/>
            <person name="Hedlund B.P."/>
        </authorList>
    </citation>
    <scope>NUCLEOTIDE SEQUENCE [LARGE SCALE GENOMIC DNA]</scope>
    <source>
        <strain evidence="2 3">YIM 72310</strain>
    </source>
</reference>
<evidence type="ECO:0000259" key="1">
    <source>
        <dbReference type="Pfam" id="PF11897"/>
    </source>
</evidence>
<dbReference type="Pfam" id="PF11897">
    <property type="entry name" value="DUF3417"/>
    <property type="match status" value="1"/>
</dbReference>
<dbReference type="SUPFAM" id="SSF53756">
    <property type="entry name" value="UDP-Glycosyltransferase/glycogen phosphorylase"/>
    <property type="match status" value="1"/>
</dbReference>
<sequence>MRKLSRNLYWTWNTDAAALFERIDRDLWRETDHNPVRLLQLVRPERLHELAEDEGFLEHQRRVAAALEAYLGRPPLLEVEGLEPGM</sequence>
<proteinExistence type="predicted"/>